<dbReference type="CTD" id="10825"/>
<dbReference type="OrthoDB" id="2739686at2759"/>
<dbReference type="GO" id="GO:0004308">
    <property type="term" value="F:exo-alpha-sialidase activity"/>
    <property type="evidence" value="ECO:0007669"/>
    <property type="project" value="InterPro"/>
</dbReference>
<dbReference type="InterPro" id="IPR026856">
    <property type="entry name" value="Sialidase_fam"/>
</dbReference>
<protein>
    <submittedName>
        <fullName evidence="3">Sialidase-3</fullName>
    </submittedName>
</protein>
<dbReference type="CDD" id="cd15482">
    <property type="entry name" value="Sialidase_non-viral"/>
    <property type="match status" value="1"/>
</dbReference>
<feature type="region of interest" description="Disordered" evidence="1">
    <location>
        <begin position="132"/>
        <end position="174"/>
    </location>
</feature>
<dbReference type="GO" id="GO:0016020">
    <property type="term" value="C:membrane"/>
    <property type="evidence" value="ECO:0007669"/>
    <property type="project" value="TreeGrafter"/>
</dbReference>
<evidence type="ECO:0000256" key="1">
    <source>
        <dbReference type="SAM" id="MobiDB-lite"/>
    </source>
</evidence>
<dbReference type="GO" id="GO:0009313">
    <property type="term" value="P:oligosaccharide catabolic process"/>
    <property type="evidence" value="ECO:0007669"/>
    <property type="project" value="TreeGrafter"/>
</dbReference>
<accession>A0A8N5EZ88</accession>
<feature type="compositionally biased region" description="Pro residues" evidence="1">
    <location>
        <begin position="160"/>
        <end position="174"/>
    </location>
</feature>
<organism evidence="2 3">
    <name type="scientific">Geospiza fortis</name>
    <name type="common">Medium ground-finch</name>
    <dbReference type="NCBI Taxonomy" id="48883"/>
    <lineage>
        <taxon>Eukaryota</taxon>
        <taxon>Metazoa</taxon>
        <taxon>Chordata</taxon>
        <taxon>Craniata</taxon>
        <taxon>Vertebrata</taxon>
        <taxon>Euteleostomi</taxon>
        <taxon>Archelosauria</taxon>
        <taxon>Archosauria</taxon>
        <taxon>Dinosauria</taxon>
        <taxon>Saurischia</taxon>
        <taxon>Theropoda</taxon>
        <taxon>Coelurosauria</taxon>
        <taxon>Aves</taxon>
        <taxon>Neognathae</taxon>
        <taxon>Neoaves</taxon>
        <taxon>Telluraves</taxon>
        <taxon>Australaves</taxon>
        <taxon>Passeriformes</taxon>
        <taxon>Thraupidae</taxon>
        <taxon>Geospiza</taxon>
    </lineage>
</organism>
<dbReference type="InterPro" id="IPR036278">
    <property type="entry name" value="Sialidase_sf"/>
</dbReference>
<dbReference type="RefSeq" id="XP_030920639.1">
    <property type="nucleotide sequence ID" value="XM_031064779.1"/>
</dbReference>
<keyword evidence="2" id="KW-1185">Reference proteome</keyword>
<feature type="compositionally biased region" description="Polar residues" evidence="1">
    <location>
        <begin position="142"/>
        <end position="151"/>
    </location>
</feature>
<reference evidence="3" key="1">
    <citation type="submission" date="2025-08" db="UniProtKB">
        <authorList>
            <consortium name="RefSeq"/>
        </authorList>
    </citation>
    <scope>IDENTIFICATION</scope>
</reference>
<dbReference type="GO" id="GO:0006689">
    <property type="term" value="P:ganglioside catabolic process"/>
    <property type="evidence" value="ECO:0007669"/>
    <property type="project" value="TreeGrafter"/>
</dbReference>
<name>A0A8N5EZ88_GEOFO</name>
<gene>
    <name evidence="3" type="primary">NEU3</name>
</gene>
<dbReference type="GO" id="GO:0005737">
    <property type="term" value="C:cytoplasm"/>
    <property type="evidence" value="ECO:0007669"/>
    <property type="project" value="TreeGrafter"/>
</dbReference>
<dbReference type="SUPFAM" id="SSF50939">
    <property type="entry name" value="Sialidases"/>
    <property type="match status" value="1"/>
</dbReference>
<dbReference type="PANTHER" id="PTHR10628">
    <property type="entry name" value="SIALIDASE"/>
    <property type="match status" value="1"/>
</dbReference>
<proteinExistence type="predicted"/>
<dbReference type="AlphaFoldDB" id="A0A8N5EZ88"/>
<evidence type="ECO:0000313" key="3">
    <source>
        <dbReference type="RefSeq" id="XP_030920639.1"/>
    </source>
</evidence>
<evidence type="ECO:0000313" key="2">
    <source>
        <dbReference type="Proteomes" id="UP000504602"/>
    </source>
</evidence>
<feature type="region of interest" description="Disordered" evidence="1">
    <location>
        <begin position="94"/>
        <end position="113"/>
    </location>
</feature>
<dbReference type="GeneID" id="115948930"/>
<dbReference type="Gene3D" id="2.120.10.10">
    <property type="match status" value="1"/>
</dbReference>
<sequence>MCCSSWLSLVYVPAFQALGRTPKLDVGDPQEGKHITNAAPAAGWAWLPHLRNPRTDLPGFPALPGHACPTRGRGLSWHPKQDPAFVPRLAPSRLLGEGRDSSASAPPSIPSWYPTIPPAHSRSEERITCPHLHRSQGEPQGGTMSQATTCLKPQGDGGGGPPPLPSPPGSPRIFPPETLFRQAGGVTYRIPALLYVPPDDSFLAFAEKRSSARDEDAKYLVLRRGRRHGSSVKCGASSACEEIAFCLFTLEPSGEQEPKDS</sequence>
<dbReference type="PANTHER" id="PTHR10628:SF23">
    <property type="entry name" value="SIALIDASE-3"/>
    <property type="match status" value="1"/>
</dbReference>
<dbReference type="Proteomes" id="UP000504602">
    <property type="component" value="Unplaced"/>
</dbReference>